<proteinExistence type="predicted"/>
<gene>
    <name evidence="2" type="ORF">WG950_09440</name>
</gene>
<sequence length="250" mass="28428">MIKRITYLALVSVLFLTGCKDEKDCCVFPEEIITTLNFTHNWNGKEITNQELNELKFTTENGEKISIERLRYLISNLSLVGGDNQFLIDFGENSGTNISLTDISPGTYNLKFTFGLQDIANKDGEYQLLNSVNFNVPAMLGGGYHYMQFDGKFLNNNDEETGFNFHAIRAVDRTNPNDLKFEDTSFEVDLGTVEIVKNTTIEIKMDVSEWFKTPNTWNLNELHTVLMPNFEAQKMISENGKSVFTLGKIN</sequence>
<dbReference type="RefSeq" id="WP_340931910.1">
    <property type="nucleotide sequence ID" value="NZ_CP150496.1"/>
</dbReference>
<dbReference type="PROSITE" id="PS51257">
    <property type="entry name" value="PROKAR_LIPOPROTEIN"/>
    <property type="match status" value="1"/>
</dbReference>
<dbReference type="Proteomes" id="UP001491088">
    <property type="component" value="Chromosome"/>
</dbReference>
<dbReference type="EMBL" id="CP150496">
    <property type="protein sequence ID" value="WYW54750.1"/>
    <property type="molecule type" value="Genomic_DNA"/>
</dbReference>
<accession>A0ABZ2TNN2</accession>
<keyword evidence="3" id="KW-1185">Reference proteome</keyword>
<organism evidence="2 3">
    <name type="scientific">Polaribacter marinaquae</name>
    <dbReference type="NCBI Taxonomy" id="1642819"/>
    <lineage>
        <taxon>Bacteria</taxon>
        <taxon>Pseudomonadati</taxon>
        <taxon>Bacteroidota</taxon>
        <taxon>Flavobacteriia</taxon>
        <taxon>Flavobacteriales</taxon>
        <taxon>Flavobacteriaceae</taxon>
    </lineage>
</organism>
<feature type="domain" description="Copper-binding protein MbnP-like" evidence="1">
    <location>
        <begin position="35"/>
        <end position="222"/>
    </location>
</feature>
<dbReference type="Pfam" id="PF20243">
    <property type="entry name" value="MbnP"/>
    <property type="match status" value="1"/>
</dbReference>
<evidence type="ECO:0000313" key="3">
    <source>
        <dbReference type="Proteomes" id="UP001491088"/>
    </source>
</evidence>
<name>A0ABZ2TNN2_9FLAO</name>
<evidence type="ECO:0000313" key="2">
    <source>
        <dbReference type="EMBL" id="WYW54750.1"/>
    </source>
</evidence>
<evidence type="ECO:0000259" key="1">
    <source>
        <dbReference type="Pfam" id="PF20243"/>
    </source>
</evidence>
<reference evidence="2 3" key="1">
    <citation type="submission" date="2024-03" db="EMBL/GenBank/DDBJ databases">
        <authorList>
            <person name="Cao K."/>
        </authorList>
    </citation>
    <scope>NUCLEOTIDE SEQUENCE [LARGE SCALE GENOMIC DNA]</scope>
    <source>
        <strain evidence="2 3">MCCC 1K00696</strain>
    </source>
</reference>
<protein>
    <submittedName>
        <fullName evidence="2">MbnP family protein</fullName>
    </submittedName>
</protein>
<dbReference type="InterPro" id="IPR046863">
    <property type="entry name" value="MbnP-like_dom"/>
</dbReference>